<dbReference type="STRING" id="13616.ENSMODP00000059391"/>
<name>F6PI60_MONDO</name>
<evidence type="ECO:0000259" key="8">
    <source>
        <dbReference type="SMART" id="SM00407"/>
    </source>
</evidence>
<organism evidence="9 10">
    <name type="scientific">Monodelphis domestica</name>
    <name type="common">Gray short-tailed opossum</name>
    <dbReference type="NCBI Taxonomy" id="13616"/>
    <lineage>
        <taxon>Eukaryota</taxon>
        <taxon>Metazoa</taxon>
        <taxon>Chordata</taxon>
        <taxon>Craniata</taxon>
        <taxon>Vertebrata</taxon>
        <taxon>Euteleostomi</taxon>
        <taxon>Mammalia</taxon>
        <taxon>Metatheria</taxon>
        <taxon>Didelphimorphia</taxon>
        <taxon>Didelphidae</taxon>
        <taxon>Monodelphis</taxon>
    </lineage>
</organism>
<sequence>MVFVAGCCTVGRVKVFGEGTRLIVTESAFKKKPPKPIFFLPTSEEIKQKQSGTYICLLEDFFPNVVKTYWKEDGNSQPLDAQFGPITGGGNSYSQVSWLTVKEDVLRKNLTYFYQHEDLGMEPKAFSISSVREKVFSKETSPRICRDTSAKTKGLVELHFANMSAYYTYTILLMKSITYFAVILFFLYQKRVVKSPGAK</sequence>
<dbReference type="SMART" id="SM00407">
    <property type="entry name" value="IGc1"/>
    <property type="match status" value="1"/>
</dbReference>
<keyword evidence="3 7" id="KW-1133">Transmembrane helix</keyword>
<dbReference type="Bgee" id="ENSMODG00000012605">
    <property type="expression patterns" value="Expressed in blood and 7 other cell types or tissues"/>
</dbReference>
<evidence type="ECO:0000313" key="10">
    <source>
        <dbReference type="Proteomes" id="UP000002280"/>
    </source>
</evidence>
<dbReference type="OMA" id="CIVKHEA"/>
<keyword evidence="2 7" id="KW-0812">Transmembrane</keyword>
<keyword evidence="10" id="KW-1185">Reference proteome</keyword>
<accession>F6PI60</accession>
<dbReference type="Gene3D" id="2.60.40.10">
    <property type="entry name" value="Immunoglobulins"/>
    <property type="match status" value="1"/>
</dbReference>
<keyword evidence="5" id="KW-0675">Receptor</keyword>
<dbReference type="PANTHER" id="PTHR19256">
    <property type="entry name" value="T-CELL RECEPTOR GAMMA CHAIN"/>
    <property type="match status" value="1"/>
</dbReference>
<reference evidence="9" key="2">
    <citation type="submission" date="2025-05" db="UniProtKB">
        <authorList>
            <consortium name="Ensembl"/>
        </authorList>
    </citation>
    <scope>IDENTIFICATION</scope>
</reference>
<dbReference type="PANTHER" id="PTHR19256:SF65">
    <property type="entry name" value="T CELL RECEPTOR GAMMA CONSTANT 1-RELATED"/>
    <property type="match status" value="1"/>
</dbReference>
<dbReference type="Pfam" id="PF07654">
    <property type="entry name" value="C1-set"/>
    <property type="match status" value="1"/>
</dbReference>
<evidence type="ECO:0000256" key="3">
    <source>
        <dbReference type="ARBA" id="ARBA00022989"/>
    </source>
</evidence>
<dbReference type="SUPFAM" id="SSF48726">
    <property type="entry name" value="Immunoglobulin"/>
    <property type="match status" value="1"/>
</dbReference>
<dbReference type="InterPro" id="IPR051117">
    <property type="entry name" value="TRG_var/const_region"/>
</dbReference>
<dbReference type="GeneTree" id="ENSGT00940000153143"/>
<evidence type="ECO:0000256" key="5">
    <source>
        <dbReference type="ARBA" id="ARBA00023170"/>
    </source>
</evidence>
<dbReference type="InterPro" id="IPR036179">
    <property type="entry name" value="Ig-like_dom_sf"/>
</dbReference>
<feature type="domain" description="Immunoglobulin C1-set" evidence="8">
    <location>
        <begin position="51"/>
        <end position="122"/>
    </location>
</feature>
<reference evidence="9 10" key="1">
    <citation type="journal article" date="2007" name="Nature">
        <title>Genome of the marsupial Monodelphis domestica reveals innovation in non-coding sequences.</title>
        <authorList>
            <person name="Mikkelsen T.S."/>
            <person name="Wakefield M.J."/>
            <person name="Aken B."/>
            <person name="Amemiya C.T."/>
            <person name="Chang J.L."/>
            <person name="Duke S."/>
            <person name="Garber M."/>
            <person name="Gentles A.J."/>
            <person name="Goodstadt L."/>
            <person name="Heger A."/>
            <person name="Jurka J."/>
            <person name="Kamal M."/>
            <person name="Mauceli E."/>
            <person name="Searle S.M."/>
            <person name="Sharpe T."/>
            <person name="Baker M.L."/>
            <person name="Batzer M.A."/>
            <person name="Benos P.V."/>
            <person name="Belov K."/>
            <person name="Clamp M."/>
            <person name="Cook A."/>
            <person name="Cuff J."/>
            <person name="Das R."/>
            <person name="Davidow L."/>
            <person name="Deakin J.E."/>
            <person name="Fazzari M.J."/>
            <person name="Glass J.L."/>
            <person name="Grabherr M."/>
            <person name="Greally J.M."/>
            <person name="Gu W."/>
            <person name="Hore T.A."/>
            <person name="Huttley G.A."/>
            <person name="Kleber M."/>
            <person name="Jirtle R.L."/>
            <person name="Koina E."/>
            <person name="Lee J.T."/>
            <person name="Mahony S."/>
            <person name="Marra M.A."/>
            <person name="Miller R.D."/>
            <person name="Nicholls R.D."/>
            <person name="Oda M."/>
            <person name="Papenfuss A.T."/>
            <person name="Parra Z.E."/>
            <person name="Pollock D.D."/>
            <person name="Ray D.A."/>
            <person name="Schein J.E."/>
            <person name="Speed T.P."/>
            <person name="Thompson K."/>
            <person name="VandeBerg J.L."/>
            <person name="Wade C.M."/>
            <person name="Walker J.A."/>
            <person name="Waters P.D."/>
            <person name="Webber C."/>
            <person name="Weidman J.R."/>
            <person name="Xie X."/>
            <person name="Zody M.C."/>
            <person name="Baldwin J."/>
            <person name="Abdouelleil A."/>
            <person name="Abdulkadir J."/>
            <person name="Abebe A."/>
            <person name="Abera B."/>
            <person name="Abreu J."/>
            <person name="Acer S.C."/>
            <person name="Aftuck L."/>
            <person name="Alexander A."/>
            <person name="An P."/>
            <person name="Anderson E."/>
            <person name="Anderson S."/>
            <person name="Arachi H."/>
            <person name="Azer M."/>
            <person name="Bachantsang P."/>
            <person name="Barry A."/>
            <person name="Bayul T."/>
            <person name="Berlin A."/>
            <person name="Bessette D."/>
            <person name="Bloom T."/>
            <person name="Bloom T."/>
            <person name="Boguslavskiy L."/>
            <person name="Bonnet C."/>
            <person name="Boukhgalter B."/>
            <person name="Bourzgui I."/>
            <person name="Brown A."/>
            <person name="Cahill P."/>
            <person name="Channer S."/>
            <person name="Cheshatsang Y."/>
            <person name="Chuda L."/>
            <person name="Citroen M."/>
            <person name="Collymore A."/>
            <person name="Cooke P."/>
            <person name="Costello M."/>
            <person name="D'Aco K."/>
            <person name="Daza R."/>
            <person name="De Haan G."/>
            <person name="DeGray S."/>
            <person name="DeMaso C."/>
            <person name="Dhargay N."/>
            <person name="Dooley K."/>
            <person name="Dooley E."/>
            <person name="Doricent M."/>
            <person name="Dorje P."/>
            <person name="Dorjee K."/>
            <person name="Dupes A."/>
            <person name="Elong R."/>
            <person name="Falk J."/>
            <person name="Farina A."/>
            <person name="Faro S."/>
            <person name="Ferguson D."/>
            <person name="Fisher S."/>
            <person name="Foley C.D."/>
            <person name="Franke A."/>
            <person name="Friedrich D."/>
            <person name="Gadbois L."/>
            <person name="Gearin G."/>
            <person name="Gearin C.R."/>
            <person name="Giannoukos G."/>
            <person name="Goode T."/>
            <person name="Graham J."/>
            <person name="Grandbois E."/>
            <person name="Grewal S."/>
            <person name="Gyaltsen K."/>
            <person name="Hafez N."/>
            <person name="Hagos B."/>
            <person name="Hall J."/>
            <person name="Henson C."/>
            <person name="Hollinger A."/>
            <person name="Honan T."/>
            <person name="Huard M.D."/>
            <person name="Hughes L."/>
            <person name="Hurhula B."/>
            <person name="Husby M.E."/>
            <person name="Kamat A."/>
            <person name="Kanga B."/>
            <person name="Kashin S."/>
            <person name="Khazanovich D."/>
            <person name="Kisner P."/>
            <person name="Lance K."/>
            <person name="Lara M."/>
            <person name="Lee W."/>
            <person name="Lennon N."/>
            <person name="Letendre F."/>
            <person name="LeVine R."/>
            <person name="Lipovsky A."/>
            <person name="Liu X."/>
            <person name="Liu J."/>
            <person name="Liu S."/>
            <person name="Lokyitsang T."/>
            <person name="Lokyitsang Y."/>
            <person name="Lubonja R."/>
            <person name="Lui A."/>
            <person name="MacDonald P."/>
            <person name="Magnisalis V."/>
            <person name="Maru K."/>
            <person name="Matthews C."/>
            <person name="McCusker W."/>
            <person name="McDonough S."/>
            <person name="Mehta T."/>
            <person name="Meldrim J."/>
            <person name="Meneus L."/>
            <person name="Mihai O."/>
            <person name="Mihalev A."/>
            <person name="Mihova T."/>
            <person name="Mittelman R."/>
            <person name="Mlenga V."/>
            <person name="Montmayeur A."/>
            <person name="Mulrain L."/>
            <person name="Navidi A."/>
            <person name="Naylor J."/>
            <person name="Negash T."/>
            <person name="Nguyen T."/>
            <person name="Nguyen N."/>
            <person name="Nicol R."/>
            <person name="Norbu C."/>
            <person name="Norbu N."/>
            <person name="Novod N."/>
            <person name="O'Neill B."/>
            <person name="Osman S."/>
            <person name="Markiewicz E."/>
            <person name="Oyono O.L."/>
            <person name="Patti C."/>
            <person name="Phunkhang P."/>
            <person name="Pierre F."/>
            <person name="Priest M."/>
            <person name="Raghuraman S."/>
            <person name="Rege F."/>
            <person name="Reyes R."/>
            <person name="Rise C."/>
            <person name="Rogov P."/>
            <person name="Ross K."/>
            <person name="Ryan E."/>
            <person name="Settipalli S."/>
            <person name="Shea T."/>
            <person name="Sherpa N."/>
            <person name="Shi L."/>
            <person name="Shih D."/>
            <person name="Sparrow T."/>
            <person name="Spaulding J."/>
            <person name="Stalker J."/>
            <person name="Stange-Thomann N."/>
            <person name="Stavropoulos S."/>
            <person name="Stone C."/>
            <person name="Strader C."/>
            <person name="Tesfaye S."/>
            <person name="Thomson T."/>
            <person name="Thoulutsang Y."/>
            <person name="Thoulutsang D."/>
            <person name="Topham K."/>
            <person name="Topping I."/>
            <person name="Tsamla T."/>
            <person name="Vassiliev H."/>
            <person name="Vo A."/>
            <person name="Wangchuk T."/>
            <person name="Wangdi T."/>
            <person name="Weiand M."/>
            <person name="Wilkinson J."/>
            <person name="Wilson A."/>
            <person name="Yadav S."/>
            <person name="Young G."/>
            <person name="Yu Q."/>
            <person name="Zembek L."/>
            <person name="Zhong D."/>
            <person name="Zimmer A."/>
            <person name="Zwirko Z."/>
            <person name="Jaffe D.B."/>
            <person name="Alvarez P."/>
            <person name="Brockman W."/>
            <person name="Butler J."/>
            <person name="Chin C."/>
            <person name="Gnerre S."/>
            <person name="MacCallum I."/>
            <person name="Graves J.A."/>
            <person name="Ponting C.P."/>
            <person name="Breen M."/>
            <person name="Samollow P.B."/>
            <person name="Lander E.S."/>
            <person name="Lindblad-Toh K."/>
        </authorList>
    </citation>
    <scope>NUCLEOTIDE SEQUENCE [LARGE SCALE GENOMIC DNA]</scope>
</reference>
<evidence type="ECO:0000256" key="2">
    <source>
        <dbReference type="ARBA" id="ARBA00022692"/>
    </source>
</evidence>
<dbReference type="InterPro" id="IPR003597">
    <property type="entry name" value="Ig_C1-set"/>
</dbReference>
<dbReference type="AlphaFoldDB" id="F6PI60"/>
<evidence type="ECO:0000256" key="4">
    <source>
        <dbReference type="ARBA" id="ARBA00023136"/>
    </source>
</evidence>
<comment type="subcellular location">
    <subcellularLocation>
        <location evidence="1">Membrane</location>
    </subcellularLocation>
</comment>
<keyword evidence="4 7" id="KW-0472">Membrane</keyword>
<evidence type="ECO:0000256" key="1">
    <source>
        <dbReference type="ARBA" id="ARBA00004370"/>
    </source>
</evidence>
<proteinExistence type="predicted"/>
<dbReference type="GO" id="GO:0009897">
    <property type="term" value="C:external side of plasma membrane"/>
    <property type="evidence" value="ECO:0000318"/>
    <property type="project" value="GO_Central"/>
</dbReference>
<dbReference type="InterPro" id="IPR013783">
    <property type="entry name" value="Ig-like_fold"/>
</dbReference>
<keyword evidence="6" id="KW-0393">Immunoglobulin domain</keyword>
<evidence type="ECO:0000256" key="6">
    <source>
        <dbReference type="ARBA" id="ARBA00023319"/>
    </source>
</evidence>
<dbReference type="eggNOG" id="ENOG502SQHK">
    <property type="taxonomic scope" value="Eukaryota"/>
</dbReference>
<dbReference type="Ensembl" id="ENSMODT00000016057.4">
    <property type="protein sequence ID" value="ENSMODP00000015767.4"/>
    <property type="gene ID" value="ENSMODG00000012605.4"/>
</dbReference>
<dbReference type="HOGENOM" id="CLU_077975_3_2_1"/>
<protein>
    <recommendedName>
        <fullName evidence="8">Immunoglobulin C1-set domain-containing protein</fullName>
    </recommendedName>
</protein>
<dbReference type="Ensembl" id="ENSMODT00000059909.1">
    <property type="protein sequence ID" value="ENSMODP00000059391.1"/>
    <property type="gene ID" value="ENSMODG00000012605.4"/>
</dbReference>
<dbReference type="Proteomes" id="UP000002280">
    <property type="component" value="Chromosome 6"/>
</dbReference>
<evidence type="ECO:0000313" key="9">
    <source>
        <dbReference type="Ensembl" id="ENSMODP00000015767.4"/>
    </source>
</evidence>
<feature type="transmembrane region" description="Helical" evidence="7">
    <location>
        <begin position="166"/>
        <end position="188"/>
    </location>
</feature>
<evidence type="ECO:0000256" key="7">
    <source>
        <dbReference type="SAM" id="Phobius"/>
    </source>
</evidence>